<feature type="non-terminal residue" evidence="8">
    <location>
        <position position="266"/>
    </location>
</feature>
<evidence type="ECO:0000313" key="8">
    <source>
        <dbReference type="EMBL" id="KAK3275550.1"/>
    </source>
</evidence>
<feature type="transmembrane region" description="Helical" evidence="7">
    <location>
        <begin position="217"/>
        <end position="240"/>
    </location>
</feature>
<dbReference type="AlphaFoldDB" id="A0AAE0GCR8"/>
<accession>A0AAE0GCR8</accession>
<name>A0AAE0GCR8_9CHLO</name>
<evidence type="ECO:0000256" key="4">
    <source>
        <dbReference type="ARBA" id="ARBA00022989"/>
    </source>
</evidence>
<evidence type="ECO:0000256" key="7">
    <source>
        <dbReference type="SAM" id="Phobius"/>
    </source>
</evidence>
<comment type="subcellular location">
    <subcellularLocation>
        <location evidence="1">Membrane</location>
        <topology evidence="1">Multi-pass membrane protein</topology>
    </subcellularLocation>
</comment>
<evidence type="ECO:0000313" key="9">
    <source>
        <dbReference type="Proteomes" id="UP001190700"/>
    </source>
</evidence>
<dbReference type="PANTHER" id="PTHR10361">
    <property type="entry name" value="SODIUM-BILE ACID COTRANSPORTER"/>
    <property type="match status" value="1"/>
</dbReference>
<dbReference type="EMBL" id="LGRX02007161">
    <property type="protein sequence ID" value="KAK3275550.1"/>
    <property type="molecule type" value="Genomic_DNA"/>
</dbReference>
<feature type="compositionally biased region" description="Low complexity" evidence="6">
    <location>
        <begin position="98"/>
        <end position="112"/>
    </location>
</feature>
<gene>
    <name evidence="8" type="ORF">CYMTET_16326</name>
</gene>
<evidence type="ECO:0000256" key="1">
    <source>
        <dbReference type="ARBA" id="ARBA00004141"/>
    </source>
</evidence>
<keyword evidence="5 7" id="KW-0472">Membrane</keyword>
<comment type="caution">
    <text evidence="8">The sequence shown here is derived from an EMBL/GenBank/DDBJ whole genome shotgun (WGS) entry which is preliminary data.</text>
</comment>
<feature type="region of interest" description="Disordered" evidence="6">
    <location>
        <begin position="37"/>
        <end position="56"/>
    </location>
</feature>
<proteinExistence type="inferred from homology"/>
<dbReference type="Gene3D" id="1.20.1530.20">
    <property type="match status" value="1"/>
</dbReference>
<dbReference type="GO" id="GO:0016020">
    <property type="term" value="C:membrane"/>
    <property type="evidence" value="ECO:0007669"/>
    <property type="project" value="UniProtKB-SubCell"/>
</dbReference>
<keyword evidence="9" id="KW-1185">Reference proteome</keyword>
<comment type="similarity">
    <text evidence="2">Belongs to the bile acid:sodium symporter (BASS) (TC 2.A.28) family.</text>
</comment>
<dbReference type="Proteomes" id="UP001190700">
    <property type="component" value="Unassembled WGS sequence"/>
</dbReference>
<dbReference type="InterPro" id="IPR038770">
    <property type="entry name" value="Na+/solute_symporter_sf"/>
</dbReference>
<protein>
    <submittedName>
        <fullName evidence="8">Uncharacterized protein</fullName>
    </submittedName>
</protein>
<feature type="region of interest" description="Disordered" evidence="6">
    <location>
        <begin position="94"/>
        <end position="113"/>
    </location>
</feature>
<dbReference type="InterPro" id="IPR002657">
    <property type="entry name" value="BilAc:Na_symport/Acr3"/>
</dbReference>
<dbReference type="Pfam" id="PF01758">
    <property type="entry name" value="SBF"/>
    <property type="match status" value="1"/>
</dbReference>
<evidence type="ECO:0000256" key="2">
    <source>
        <dbReference type="ARBA" id="ARBA00006528"/>
    </source>
</evidence>
<feature type="transmembrane region" description="Helical" evidence="7">
    <location>
        <begin position="158"/>
        <end position="176"/>
    </location>
</feature>
<dbReference type="InterPro" id="IPR004710">
    <property type="entry name" value="Bilac:Na_transpt"/>
</dbReference>
<keyword evidence="4 7" id="KW-1133">Transmembrane helix</keyword>
<keyword evidence="3 7" id="KW-0812">Transmembrane</keyword>
<reference evidence="8 9" key="1">
    <citation type="journal article" date="2015" name="Genome Biol. Evol.">
        <title>Comparative Genomics of a Bacterivorous Green Alga Reveals Evolutionary Causalities and Consequences of Phago-Mixotrophic Mode of Nutrition.</title>
        <authorList>
            <person name="Burns J.A."/>
            <person name="Paasch A."/>
            <person name="Narechania A."/>
            <person name="Kim E."/>
        </authorList>
    </citation>
    <scope>NUCLEOTIDE SEQUENCE [LARGE SCALE GENOMIC DNA]</scope>
    <source>
        <strain evidence="8 9">PLY_AMNH</strain>
    </source>
</reference>
<evidence type="ECO:0000256" key="6">
    <source>
        <dbReference type="SAM" id="MobiDB-lite"/>
    </source>
</evidence>
<organism evidence="8 9">
    <name type="scientific">Cymbomonas tetramitiformis</name>
    <dbReference type="NCBI Taxonomy" id="36881"/>
    <lineage>
        <taxon>Eukaryota</taxon>
        <taxon>Viridiplantae</taxon>
        <taxon>Chlorophyta</taxon>
        <taxon>Pyramimonadophyceae</taxon>
        <taxon>Pyramimonadales</taxon>
        <taxon>Pyramimonadaceae</taxon>
        <taxon>Cymbomonas</taxon>
    </lineage>
</organism>
<dbReference type="GO" id="GO:0009941">
    <property type="term" value="C:chloroplast envelope"/>
    <property type="evidence" value="ECO:0007669"/>
    <property type="project" value="UniProtKB-ARBA"/>
</dbReference>
<feature type="compositionally biased region" description="Low complexity" evidence="6">
    <location>
        <begin position="37"/>
        <end position="46"/>
    </location>
</feature>
<dbReference type="PANTHER" id="PTHR10361:SF28">
    <property type="entry name" value="P3 PROTEIN-RELATED"/>
    <property type="match status" value="1"/>
</dbReference>
<evidence type="ECO:0000256" key="3">
    <source>
        <dbReference type="ARBA" id="ARBA00022692"/>
    </source>
</evidence>
<feature type="transmembrane region" description="Helical" evidence="7">
    <location>
        <begin position="128"/>
        <end position="146"/>
    </location>
</feature>
<sequence>MSSILIAGSNKTCNCKHVSPRLSLSLQRTAALASSAGSSPHAYSSSHDLASKFSPPRRIDTRINNEKYGDCFTRSQFSLSQGCRLKSGPLRVPKALPRVSSGRSQQRVSASQEQSPTIRDQVINVCDTFTNIFPVWLIVGGGIALWHPPAVTWFQGQAVTNALAVTMLGMGLTLNTDDFKSAVQMPRAVLAGVLLQYAVMPVLAYSIAKLLSLPSPLAVGLILVGCCPGGTASNLITYIAKAHVVMFRPLLHRSLGGRQGHQAALG</sequence>
<feature type="transmembrane region" description="Helical" evidence="7">
    <location>
        <begin position="188"/>
        <end position="211"/>
    </location>
</feature>
<evidence type="ECO:0000256" key="5">
    <source>
        <dbReference type="ARBA" id="ARBA00023136"/>
    </source>
</evidence>